<dbReference type="GeneTree" id="ENSGT00510000050089"/>
<organism evidence="9 10">
    <name type="scientific">Pygocentrus nattereri</name>
    <name type="common">Red-bellied piranha</name>
    <dbReference type="NCBI Taxonomy" id="42514"/>
    <lineage>
        <taxon>Eukaryota</taxon>
        <taxon>Metazoa</taxon>
        <taxon>Chordata</taxon>
        <taxon>Craniata</taxon>
        <taxon>Vertebrata</taxon>
        <taxon>Euteleostomi</taxon>
        <taxon>Actinopterygii</taxon>
        <taxon>Neopterygii</taxon>
        <taxon>Teleostei</taxon>
        <taxon>Ostariophysi</taxon>
        <taxon>Characiformes</taxon>
        <taxon>Characoidei</taxon>
        <taxon>Pygocentrus</taxon>
    </lineage>
</organism>
<feature type="signal peptide" evidence="8">
    <location>
        <begin position="1"/>
        <end position="27"/>
    </location>
</feature>
<reference evidence="9 10" key="1">
    <citation type="submission" date="2020-10" db="EMBL/GenBank/DDBJ databases">
        <title>Pygocentrus nattereri (red-bellied piranha) genome, fPygNat1, primary haplotype.</title>
        <authorList>
            <person name="Myers G."/>
            <person name="Meyer A."/>
            <person name="Karagic N."/>
            <person name="Pippel M."/>
            <person name="Winkler S."/>
            <person name="Tracey A."/>
            <person name="Wood J."/>
            <person name="Formenti G."/>
            <person name="Howe K."/>
            <person name="Fedrigo O."/>
            <person name="Jarvis E.D."/>
        </authorList>
    </citation>
    <scope>NUCLEOTIDE SEQUENCE [LARGE SCALE GENOMIC DNA]</scope>
</reference>
<dbReference type="Proteomes" id="UP001501920">
    <property type="component" value="Chromosome 1"/>
</dbReference>
<reference evidence="9" key="3">
    <citation type="submission" date="2025-09" db="UniProtKB">
        <authorList>
            <consortium name="Ensembl"/>
        </authorList>
    </citation>
    <scope>IDENTIFICATION</scope>
</reference>
<dbReference type="SUPFAM" id="SSF47266">
    <property type="entry name" value="4-helical cytokines"/>
    <property type="match status" value="1"/>
</dbReference>
<evidence type="ECO:0000256" key="2">
    <source>
        <dbReference type="ARBA" id="ARBA00011033"/>
    </source>
</evidence>
<keyword evidence="7" id="KW-1015">Disulfide bond</keyword>
<sequence>MNAKMNAKQMWLCLFLVFCSVQTQCYGCNWITSHYRIISGETLTMLRKMEGQTVSITGLFPHRLYTRIEKSTVADQVRFLAEVTEQIVKLFSHAEKWDTRELDHLQNILESRQLAELKHCAEAYPATRRSSKLRKHFMELRKILKNANYSHNSWERIRAVVKTHLERMDLMADHLRRNFRG</sequence>
<keyword evidence="10" id="KW-1185">Reference proteome</keyword>
<comment type="similarity">
    <text evidence="2">Belongs to the alpha/beta interferon family.</text>
</comment>
<evidence type="ECO:0000256" key="8">
    <source>
        <dbReference type="SAM" id="SignalP"/>
    </source>
</evidence>
<evidence type="ECO:0000313" key="9">
    <source>
        <dbReference type="Ensembl" id="ENSPNAP00000041655.1"/>
    </source>
</evidence>
<dbReference type="InterPro" id="IPR009079">
    <property type="entry name" value="4_helix_cytokine-like_core"/>
</dbReference>
<accession>A0AAR2IPM4</accession>
<evidence type="ECO:0000256" key="4">
    <source>
        <dbReference type="ARBA" id="ARBA00022525"/>
    </source>
</evidence>
<dbReference type="Ensembl" id="ENSPNAT00000076323.1">
    <property type="protein sequence ID" value="ENSPNAP00000041655.1"/>
    <property type="gene ID" value="ENSPNAG00000005332.2"/>
</dbReference>
<evidence type="ECO:0000256" key="3">
    <source>
        <dbReference type="ARBA" id="ARBA00022514"/>
    </source>
</evidence>
<dbReference type="PANTHER" id="PTHR11691">
    <property type="entry name" value="TYPE I INTERFERON"/>
    <property type="match status" value="1"/>
</dbReference>
<evidence type="ECO:0000256" key="5">
    <source>
        <dbReference type="ARBA" id="ARBA00022729"/>
    </source>
</evidence>
<evidence type="ECO:0000313" key="10">
    <source>
        <dbReference type="Proteomes" id="UP001501920"/>
    </source>
</evidence>
<dbReference type="GO" id="GO:0005615">
    <property type="term" value="C:extracellular space"/>
    <property type="evidence" value="ECO:0007669"/>
    <property type="project" value="UniProtKB-KW"/>
</dbReference>
<comment type="subcellular location">
    <subcellularLocation>
        <location evidence="1">Secreted</location>
    </subcellularLocation>
</comment>
<dbReference type="Pfam" id="PF00143">
    <property type="entry name" value="Interferon"/>
    <property type="match status" value="1"/>
</dbReference>
<dbReference type="GO" id="GO:0043330">
    <property type="term" value="P:response to exogenous dsRNA"/>
    <property type="evidence" value="ECO:0007669"/>
    <property type="project" value="TreeGrafter"/>
</dbReference>
<keyword evidence="5 8" id="KW-0732">Signal</keyword>
<dbReference type="GO" id="GO:0051607">
    <property type="term" value="P:defense response to virus"/>
    <property type="evidence" value="ECO:0007669"/>
    <property type="project" value="UniProtKB-KW"/>
</dbReference>
<evidence type="ECO:0000256" key="6">
    <source>
        <dbReference type="ARBA" id="ARBA00023118"/>
    </source>
</evidence>
<keyword evidence="4" id="KW-0964">Secreted</keyword>
<dbReference type="GO" id="GO:0006955">
    <property type="term" value="P:immune response"/>
    <property type="evidence" value="ECO:0007669"/>
    <property type="project" value="UniProtKB-ARBA"/>
</dbReference>
<evidence type="ECO:0008006" key="11">
    <source>
        <dbReference type="Google" id="ProtNLM"/>
    </source>
</evidence>
<dbReference type="GO" id="GO:0005126">
    <property type="term" value="F:cytokine receptor binding"/>
    <property type="evidence" value="ECO:0007669"/>
    <property type="project" value="InterPro"/>
</dbReference>
<dbReference type="InterPro" id="IPR000471">
    <property type="entry name" value="Interferon_alpha/beta/delta"/>
</dbReference>
<dbReference type="GO" id="GO:0005125">
    <property type="term" value="F:cytokine activity"/>
    <property type="evidence" value="ECO:0007669"/>
    <property type="project" value="UniProtKB-KW"/>
</dbReference>
<keyword evidence="3" id="KW-0202">Cytokine</keyword>
<dbReference type="Gene3D" id="1.20.1250.10">
    <property type="match status" value="1"/>
</dbReference>
<name>A0AAR2IPM4_PYGNA</name>
<protein>
    <recommendedName>
        <fullName evidence="11">Interferon a3-like</fullName>
    </recommendedName>
</protein>
<proteinExistence type="inferred from homology"/>
<reference evidence="9" key="2">
    <citation type="submission" date="2025-08" db="UniProtKB">
        <authorList>
            <consortium name="Ensembl"/>
        </authorList>
    </citation>
    <scope>IDENTIFICATION</scope>
</reference>
<keyword evidence="6" id="KW-0051">Antiviral defense</keyword>
<evidence type="ECO:0000256" key="1">
    <source>
        <dbReference type="ARBA" id="ARBA00004613"/>
    </source>
</evidence>
<dbReference type="PANTHER" id="PTHR11691:SF73">
    <property type="entry name" value="INTERFERON BETA"/>
    <property type="match status" value="1"/>
</dbReference>
<feature type="chain" id="PRO_5043703322" description="Interferon a3-like" evidence="8">
    <location>
        <begin position="28"/>
        <end position="181"/>
    </location>
</feature>
<dbReference type="AlphaFoldDB" id="A0AAR2IPM4"/>
<evidence type="ECO:0000256" key="7">
    <source>
        <dbReference type="ARBA" id="ARBA00023157"/>
    </source>
</evidence>